<proteinExistence type="predicted"/>
<keyword evidence="3" id="KW-1185">Reference proteome</keyword>
<organism evidence="2 3">
    <name type="scientific">Corynespora cassiicola Philippines</name>
    <dbReference type="NCBI Taxonomy" id="1448308"/>
    <lineage>
        <taxon>Eukaryota</taxon>
        <taxon>Fungi</taxon>
        <taxon>Dikarya</taxon>
        <taxon>Ascomycota</taxon>
        <taxon>Pezizomycotina</taxon>
        <taxon>Dothideomycetes</taxon>
        <taxon>Pleosporomycetidae</taxon>
        <taxon>Pleosporales</taxon>
        <taxon>Corynesporascaceae</taxon>
        <taxon>Corynespora</taxon>
    </lineage>
</organism>
<feature type="domain" description="C2H2-type" evidence="1">
    <location>
        <begin position="151"/>
        <end position="181"/>
    </location>
</feature>
<feature type="domain" description="C2H2-type" evidence="1">
    <location>
        <begin position="121"/>
        <end position="145"/>
    </location>
</feature>
<reference evidence="2 3" key="1">
    <citation type="journal article" date="2018" name="Front. Microbiol.">
        <title>Genome-Wide Analysis of Corynespora cassiicola Leaf Fall Disease Putative Effectors.</title>
        <authorList>
            <person name="Lopez D."/>
            <person name="Ribeiro S."/>
            <person name="Label P."/>
            <person name="Fumanal B."/>
            <person name="Venisse J.S."/>
            <person name="Kohler A."/>
            <person name="de Oliveira R.R."/>
            <person name="Labutti K."/>
            <person name="Lipzen A."/>
            <person name="Lail K."/>
            <person name="Bauer D."/>
            <person name="Ohm R.A."/>
            <person name="Barry K.W."/>
            <person name="Spatafora J."/>
            <person name="Grigoriev I.V."/>
            <person name="Martin F.M."/>
            <person name="Pujade-Renaud V."/>
        </authorList>
    </citation>
    <scope>NUCLEOTIDE SEQUENCE [LARGE SCALE GENOMIC DNA]</scope>
    <source>
        <strain evidence="2 3">Philippines</strain>
    </source>
</reference>
<dbReference type="OrthoDB" id="10056939at2759"/>
<sequence>SLNHNQTKAIRKWLDTVEDIDTYFYKDYEKVRALATLVEAQPDAVLEYIRKHFRHRPAKFAQPPQTLYSPTAHQFTARYSLRNINSHLNPGDLSLVENYVKACHKRRGQKDGRRSVNKGPYRCTFDNCGYQTKRVFDWRRHEENHEPQELWLCNACPRSDGQNPFLVHRKDKFQKHAQKSHPNLDPIEVLDSSKLDFKGDFDSHCPLCSYSAFTSWDERCQHIVMHFENE</sequence>
<dbReference type="PANTHER" id="PTHR35391">
    <property type="entry name" value="C2H2-TYPE DOMAIN-CONTAINING PROTEIN-RELATED"/>
    <property type="match status" value="1"/>
</dbReference>
<protein>
    <recommendedName>
        <fullName evidence="1">C2H2-type domain-containing protein</fullName>
    </recommendedName>
</protein>
<dbReference type="EMBL" id="KZ678139">
    <property type="protein sequence ID" value="PSN63839.1"/>
    <property type="molecule type" value="Genomic_DNA"/>
</dbReference>
<feature type="non-terminal residue" evidence="2">
    <location>
        <position position="1"/>
    </location>
</feature>
<evidence type="ECO:0000313" key="3">
    <source>
        <dbReference type="Proteomes" id="UP000240883"/>
    </source>
</evidence>
<name>A0A2T2NEN9_CORCC</name>
<feature type="non-terminal residue" evidence="2">
    <location>
        <position position="230"/>
    </location>
</feature>
<evidence type="ECO:0000313" key="2">
    <source>
        <dbReference type="EMBL" id="PSN63839.1"/>
    </source>
</evidence>
<evidence type="ECO:0000259" key="1">
    <source>
        <dbReference type="SMART" id="SM00355"/>
    </source>
</evidence>
<accession>A0A2T2NEN9</accession>
<dbReference type="Proteomes" id="UP000240883">
    <property type="component" value="Unassembled WGS sequence"/>
</dbReference>
<dbReference type="PANTHER" id="PTHR35391:SF3">
    <property type="entry name" value="FINGER DOMAIN PROTEIN, PUTATIVE (AFU_ORTHOLOGUE AFUA_8G04300)-RELATED"/>
    <property type="match status" value="1"/>
</dbReference>
<dbReference type="AlphaFoldDB" id="A0A2T2NEN9"/>
<gene>
    <name evidence="2" type="ORF">BS50DRAFT_457885</name>
</gene>
<dbReference type="SMART" id="SM00355">
    <property type="entry name" value="ZnF_C2H2"/>
    <property type="match status" value="3"/>
</dbReference>
<dbReference type="Gene3D" id="3.30.160.60">
    <property type="entry name" value="Classic Zinc Finger"/>
    <property type="match status" value="1"/>
</dbReference>
<feature type="domain" description="C2H2-type" evidence="1">
    <location>
        <begin position="203"/>
        <end position="226"/>
    </location>
</feature>
<dbReference type="InterPro" id="IPR013087">
    <property type="entry name" value="Znf_C2H2_type"/>
</dbReference>